<keyword evidence="2" id="KW-1185">Reference proteome</keyword>
<name>A0ABR0BGG9_PURLI</name>
<gene>
    <name evidence="1" type="ORF">Purlil1_12596</name>
</gene>
<dbReference type="Proteomes" id="UP001287286">
    <property type="component" value="Unassembled WGS sequence"/>
</dbReference>
<evidence type="ECO:0000313" key="2">
    <source>
        <dbReference type="Proteomes" id="UP001287286"/>
    </source>
</evidence>
<sequence>MIGYRVRSSRRNAADLVVAPPLRHARVGMAGGMTAGTIAVESPQPHCQPSFHDGSAGWSDGKWTTRRSLQVQGIERCRMNSHATTQARKAIHRHSAAATAQPEAAVEGWRTINGRGRKSRIQLEIPGREHACRIDEYDAVSYTPGSTAGCVKPLRSGGARHGSPGPRSPGPGGAAIRLRRTGAYSRPKDDPARLHHNWRRMEAARDRWLSRGIGQGNLKRWLIALVPTNFLRRPTRCVTLQLVLGWLKLLSALARASLEEPSNGCNEMILHGLWHTLDWLRHCVLRVLPFQRIHR</sequence>
<reference evidence="1 2" key="1">
    <citation type="journal article" date="2024" name="Microbiol. Resour. Announc.">
        <title>Genome annotations for the ascomycete fungi Trichoderma harzianum, Trichoderma aggressivum, and Purpureocillium lilacinum.</title>
        <authorList>
            <person name="Beijen E.P.W."/>
            <person name="Ohm R.A."/>
        </authorList>
    </citation>
    <scope>NUCLEOTIDE SEQUENCE [LARGE SCALE GENOMIC DNA]</scope>
    <source>
        <strain evidence="1 2">CBS 150709</strain>
    </source>
</reference>
<organism evidence="1 2">
    <name type="scientific">Purpureocillium lilacinum</name>
    <name type="common">Paecilomyces lilacinus</name>
    <dbReference type="NCBI Taxonomy" id="33203"/>
    <lineage>
        <taxon>Eukaryota</taxon>
        <taxon>Fungi</taxon>
        <taxon>Dikarya</taxon>
        <taxon>Ascomycota</taxon>
        <taxon>Pezizomycotina</taxon>
        <taxon>Sordariomycetes</taxon>
        <taxon>Hypocreomycetidae</taxon>
        <taxon>Hypocreales</taxon>
        <taxon>Ophiocordycipitaceae</taxon>
        <taxon>Purpureocillium</taxon>
    </lineage>
</organism>
<proteinExistence type="predicted"/>
<protein>
    <submittedName>
        <fullName evidence="1">Uncharacterized protein</fullName>
    </submittedName>
</protein>
<comment type="caution">
    <text evidence="1">The sequence shown here is derived from an EMBL/GenBank/DDBJ whole genome shotgun (WGS) entry which is preliminary data.</text>
</comment>
<evidence type="ECO:0000313" key="1">
    <source>
        <dbReference type="EMBL" id="KAK4076829.1"/>
    </source>
</evidence>
<accession>A0ABR0BGG9</accession>
<dbReference type="EMBL" id="JAWRVI010000114">
    <property type="protein sequence ID" value="KAK4076829.1"/>
    <property type="molecule type" value="Genomic_DNA"/>
</dbReference>